<evidence type="ECO:0000313" key="3">
    <source>
        <dbReference type="Proteomes" id="UP001595817"/>
    </source>
</evidence>
<dbReference type="RefSeq" id="WP_378154327.1">
    <property type="nucleotide sequence ID" value="NZ_JBHSEC010000014.1"/>
</dbReference>
<organism evidence="2 3">
    <name type="scientific">Chungangia koreensis</name>
    <dbReference type="NCBI Taxonomy" id="752657"/>
    <lineage>
        <taxon>Bacteria</taxon>
        <taxon>Bacillati</taxon>
        <taxon>Bacillota</taxon>
        <taxon>Bacilli</taxon>
        <taxon>Lactobacillales</taxon>
        <taxon>Chungangia</taxon>
    </lineage>
</organism>
<evidence type="ECO:0000256" key="1">
    <source>
        <dbReference type="SAM" id="SignalP"/>
    </source>
</evidence>
<feature type="signal peptide" evidence="1">
    <location>
        <begin position="1"/>
        <end position="24"/>
    </location>
</feature>
<feature type="chain" id="PRO_5046320592" evidence="1">
    <location>
        <begin position="25"/>
        <end position="279"/>
    </location>
</feature>
<dbReference type="Gene3D" id="2.50.20.20">
    <property type="match status" value="1"/>
</dbReference>
<name>A0ABV8X5A4_9LACT</name>
<protein>
    <submittedName>
        <fullName evidence="2">DUF6612 family protein</fullName>
    </submittedName>
</protein>
<evidence type="ECO:0000313" key="2">
    <source>
        <dbReference type="EMBL" id="MFC4410463.1"/>
    </source>
</evidence>
<reference evidence="3" key="1">
    <citation type="journal article" date="2019" name="Int. J. Syst. Evol. Microbiol.">
        <title>The Global Catalogue of Microorganisms (GCM) 10K type strain sequencing project: providing services to taxonomists for standard genome sequencing and annotation.</title>
        <authorList>
            <consortium name="The Broad Institute Genomics Platform"/>
            <consortium name="The Broad Institute Genome Sequencing Center for Infectious Disease"/>
            <person name="Wu L."/>
            <person name="Ma J."/>
        </authorList>
    </citation>
    <scope>NUCLEOTIDE SEQUENCE [LARGE SCALE GENOMIC DNA]</scope>
    <source>
        <strain evidence="3">CCUG 59778</strain>
    </source>
</reference>
<keyword evidence="3" id="KW-1185">Reference proteome</keyword>
<accession>A0ABV8X5A4</accession>
<dbReference type="InterPro" id="IPR046720">
    <property type="entry name" value="DUF6612"/>
</dbReference>
<sequence length="279" mass="31392">MKKFFTIAAAALLTFGLSACNDTASPTEGSKAEGNSQLTLKEVFEKSIEQSGSVESLKAKIDMTQVVEIPSQELSMDMKSKMDMSMTVEPLAIYQKGETLIVGEENGTQQMESYMTEDGFYIYEGMSGQWTKLPPEMSEQMMSLSGQQADPSQQLKDLEQFQDDFKFEHTEKAYILRLSASGDKFNEFIKNEMEETMPDLLAGNPGMLENMDIQKVDYEIYIDKETFNPTRLNMVLEMNIIAEGEELIIKQDLKSSFSDYNKVDEIKVPQAVIDSANAL</sequence>
<dbReference type="Proteomes" id="UP001595817">
    <property type="component" value="Unassembled WGS sequence"/>
</dbReference>
<gene>
    <name evidence="2" type="ORF">ACFOZY_08505</name>
</gene>
<dbReference type="Pfam" id="PF20316">
    <property type="entry name" value="DUF6612"/>
    <property type="match status" value="1"/>
</dbReference>
<keyword evidence="1" id="KW-0732">Signal</keyword>
<comment type="caution">
    <text evidence="2">The sequence shown here is derived from an EMBL/GenBank/DDBJ whole genome shotgun (WGS) entry which is preliminary data.</text>
</comment>
<proteinExistence type="predicted"/>
<dbReference type="PROSITE" id="PS51257">
    <property type="entry name" value="PROKAR_LIPOPROTEIN"/>
    <property type="match status" value="1"/>
</dbReference>
<dbReference type="EMBL" id="JBHSEC010000014">
    <property type="protein sequence ID" value="MFC4410463.1"/>
    <property type="molecule type" value="Genomic_DNA"/>
</dbReference>